<feature type="region of interest" description="Disordered" evidence="1">
    <location>
        <begin position="1"/>
        <end position="67"/>
    </location>
</feature>
<feature type="compositionally biased region" description="Basic and acidic residues" evidence="1">
    <location>
        <begin position="38"/>
        <end position="50"/>
    </location>
</feature>
<name>A0A9Q1EWC7_SYNKA</name>
<dbReference type="Proteomes" id="UP001152622">
    <property type="component" value="Chromosome 12"/>
</dbReference>
<organism evidence="2 3">
    <name type="scientific">Synaphobranchus kaupii</name>
    <name type="common">Kaup's arrowtooth eel</name>
    <dbReference type="NCBI Taxonomy" id="118154"/>
    <lineage>
        <taxon>Eukaryota</taxon>
        <taxon>Metazoa</taxon>
        <taxon>Chordata</taxon>
        <taxon>Craniata</taxon>
        <taxon>Vertebrata</taxon>
        <taxon>Euteleostomi</taxon>
        <taxon>Actinopterygii</taxon>
        <taxon>Neopterygii</taxon>
        <taxon>Teleostei</taxon>
        <taxon>Anguilliformes</taxon>
        <taxon>Synaphobranchidae</taxon>
        <taxon>Synaphobranchus</taxon>
    </lineage>
</organism>
<keyword evidence="3" id="KW-1185">Reference proteome</keyword>
<proteinExistence type="predicted"/>
<protein>
    <submittedName>
        <fullName evidence="2">Uncharacterized protein</fullName>
    </submittedName>
</protein>
<evidence type="ECO:0000313" key="3">
    <source>
        <dbReference type="Proteomes" id="UP001152622"/>
    </source>
</evidence>
<gene>
    <name evidence="2" type="ORF">SKAU_G00304270</name>
</gene>
<accession>A0A9Q1EWC7</accession>
<evidence type="ECO:0000313" key="2">
    <source>
        <dbReference type="EMBL" id="KAJ8346234.1"/>
    </source>
</evidence>
<comment type="caution">
    <text evidence="2">The sequence shown here is derived from an EMBL/GenBank/DDBJ whole genome shotgun (WGS) entry which is preliminary data.</text>
</comment>
<reference evidence="2" key="1">
    <citation type="journal article" date="2023" name="Science">
        <title>Genome structures resolve the early diversification of teleost fishes.</title>
        <authorList>
            <person name="Parey E."/>
            <person name="Louis A."/>
            <person name="Montfort J."/>
            <person name="Bouchez O."/>
            <person name="Roques C."/>
            <person name="Iampietro C."/>
            <person name="Lluch J."/>
            <person name="Castinel A."/>
            <person name="Donnadieu C."/>
            <person name="Desvignes T."/>
            <person name="Floi Bucao C."/>
            <person name="Jouanno E."/>
            <person name="Wen M."/>
            <person name="Mejri S."/>
            <person name="Dirks R."/>
            <person name="Jansen H."/>
            <person name="Henkel C."/>
            <person name="Chen W.J."/>
            <person name="Zahm M."/>
            <person name="Cabau C."/>
            <person name="Klopp C."/>
            <person name="Thompson A.W."/>
            <person name="Robinson-Rechavi M."/>
            <person name="Braasch I."/>
            <person name="Lecointre G."/>
            <person name="Bobe J."/>
            <person name="Postlethwait J.H."/>
            <person name="Berthelot C."/>
            <person name="Roest Crollius H."/>
            <person name="Guiguen Y."/>
        </authorList>
    </citation>
    <scope>NUCLEOTIDE SEQUENCE</scope>
    <source>
        <strain evidence="2">WJC10195</strain>
    </source>
</reference>
<feature type="compositionally biased region" description="Basic and acidic residues" evidence="1">
    <location>
        <begin position="18"/>
        <end position="29"/>
    </location>
</feature>
<evidence type="ECO:0000256" key="1">
    <source>
        <dbReference type="SAM" id="MobiDB-lite"/>
    </source>
</evidence>
<dbReference type="EMBL" id="JAINUF010000012">
    <property type="protein sequence ID" value="KAJ8346234.1"/>
    <property type="molecule type" value="Genomic_DNA"/>
</dbReference>
<dbReference type="AlphaFoldDB" id="A0A9Q1EWC7"/>
<sequence>MGLPAHSSADSVPTDGDLLSRRTAPEKAASRFLHQKKRGSDLGDVRETGRSRLKTSVFPQTSHGLQCGKDLRGKRAVQVDGGGVSGDVRARNGGCAARWGVKKREGAQQTPAGTLH</sequence>